<reference evidence="2 3" key="1">
    <citation type="journal article" date="2014" name="Appl. Environ. Microbiol.">
        <title>Comparative Genome Analysis of 'Candidatus Methanoplasma termitum' Indicates a New Mode of Energy Metabolism in the Seventh Order of Methanogens.</title>
        <authorList>
            <person name="Lang K."/>
            <person name="Schuldes J."/>
            <person name="Klingl A."/>
            <person name="Poehlein A."/>
            <person name="Daniel R."/>
            <person name="Brune A."/>
        </authorList>
    </citation>
    <scope>NUCLEOTIDE SEQUENCE [LARGE SCALE GENOMIC DNA]</scope>
    <source>
        <strain evidence="3">Mpt1</strain>
    </source>
</reference>
<dbReference type="STRING" id="1577791.Mpt1_c05600"/>
<dbReference type="KEGG" id="mear:Mpt1_c05600"/>
<evidence type="ECO:0000256" key="1">
    <source>
        <dbReference type="SAM" id="Phobius"/>
    </source>
</evidence>
<evidence type="ECO:0000313" key="3">
    <source>
        <dbReference type="Proteomes" id="UP000030787"/>
    </source>
</evidence>
<dbReference type="AlphaFoldDB" id="A0A0A7LBB6"/>
<sequence>MRNIFIGIACSVFMDNLLDDYNDIPKNPLGYALTSLFCGIVGVAILFILRDYAIAAVALGGVGLVVGGYAIGVANHFPGRSRVQYMVLAGAGLIASVMAFMLGFAYMVS</sequence>
<feature type="transmembrane region" description="Helical" evidence="1">
    <location>
        <begin position="56"/>
        <end position="77"/>
    </location>
</feature>
<dbReference type="Proteomes" id="UP000030787">
    <property type="component" value="Chromosome"/>
</dbReference>
<evidence type="ECO:0000313" key="2">
    <source>
        <dbReference type="EMBL" id="AIZ56450.1"/>
    </source>
</evidence>
<feature type="transmembrane region" description="Helical" evidence="1">
    <location>
        <begin position="83"/>
        <end position="108"/>
    </location>
</feature>
<keyword evidence="3" id="KW-1185">Reference proteome</keyword>
<organism evidence="2 3">
    <name type="scientific">Candidatus Methanoplasma termitum</name>
    <dbReference type="NCBI Taxonomy" id="1577791"/>
    <lineage>
        <taxon>Archaea</taxon>
        <taxon>Methanobacteriati</taxon>
        <taxon>Thermoplasmatota</taxon>
        <taxon>Thermoplasmata</taxon>
        <taxon>Methanomassiliicoccales</taxon>
        <taxon>Methanomassiliicoccaceae</taxon>
        <taxon>Candidatus Methanoplasma</taxon>
    </lineage>
</organism>
<proteinExistence type="predicted"/>
<gene>
    <name evidence="2" type="ORF">Mpt1_c05600</name>
</gene>
<name>A0A0A7LBB6_9ARCH</name>
<feature type="transmembrane region" description="Helical" evidence="1">
    <location>
        <begin position="29"/>
        <end position="49"/>
    </location>
</feature>
<keyword evidence="1" id="KW-1133">Transmembrane helix</keyword>
<accession>A0A0A7LBB6</accession>
<keyword evidence="1" id="KW-0812">Transmembrane</keyword>
<dbReference type="HOGENOM" id="CLU_2177765_0_0_2"/>
<keyword evidence="1" id="KW-0472">Membrane</keyword>
<dbReference type="EMBL" id="CP010070">
    <property type="protein sequence ID" value="AIZ56450.1"/>
    <property type="molecule type" value="Genomic_DNA"/>
</dbReference>
<protein>
    <submittedName>
        <fullName evidence="2">Uncharacterized protein</fullName>
    </submittedName>
</protein>